<dbReference type="EMBL" id="ML769479">
    <property type="protein sequence ID" value="KAE9398720.1"/>
    <property type="molecule type" value="Genomic_DNA"/>
</dbReference>
<keyword evidence="2" id="KW-1185">Reference proteome</keyword>
<organism evidence="1 2">
    <name type="scientific">Gymnopus androsaceus JB14</name>
    <dbReference type="NCBI Taxonomy" id="1447944"/>
    <lineage>
        <taxon>Eukaryota</taxon>
        <taxon>Fungi</taxon>
        <taxon>Dikarya</taxon>
        <taxon>Basidiomycota</taxon>
        <taxon>Agaricomycotina</taxon>
        <taxon>Agaricomycetes</taxon>
        <taxon>Agaricomycetidae</taxon>
        <taxon>Agaricales</taxon>
        <taxon>Marasmiineae</taxon>
        <taxon>Omphalotaceae</taxon>
        <taxon>Gymnopus</taxon>
    </lineage>
</organism>
<dbReference type="OrthoDB" id="3027307at2759"/>
<dbReference type="Proteomes" id="UP000799118">
    <property type="component" value="Unassembled WGS sequence"/>
</dbReference>
<accession>A0A6A4HLW2</accession>
<name>A0A6A4HLW2_9AGAR</name>
<dbReference type="AlphaFoldDB" id="A0A6A4HLW2"/>
<protein>
    <submittedName>
        <fullName evidence="1">Uncharacterized protein</fullName>
    </submittedName>
</protein>
<reference evidence="1" key="1">
    <citation type="journal article" date="2019" name="Environ. Microbiol.">
        <title>Fungal ecological strategies reflected in gene transcription - a case study of two litter decomposers.</title>
        <authorList>
            <person name="Barbi F."/>
            <person name="Kohler A."/>
            <person name="Barry K."/>
            <person name="Baskaran P."/>
            <person name="Daum C."/>
            <person name="Fauchery L."/>
            <person name="Ihrmark K."/>
            <person name="Kuo A."/>
            <person name="LaButti K."/>
            <person name="Lipzen A."/>
            <person name="Morin E."/>
            <person name="Grigoriev I.V."/>
            <person name="Henrissat B."/>
            <person name="Lindahl B."/>
            <person name="Martin F."/>
        </authorList>
    </citation>
    <scope>NUCLEOTIDE SEQUENCE</scope>
    <source>
        <strain evidence="1">JB14</strain>
    </source>
</reference>
<evidence type="ECO:0000313" key="1">
    <source>
        <dbReference type="EMBL" id="KAE9398720.1"/>
    </source>
</evidence>
<sequence length="143" mass="16527">MVWSSAQPRNVDDIFGDLANDLKAIWTRYAWLNLRDVQVEERKQDLGVFSHKIRPANLPNHTPRKALEKEKEISAMTDKLSSKLSLKDSEEQCDRYDDFLLAAVGILDALEYENSVTAWLTSGGIVLAGKKVYRRWRWPCNCW</sequence>
<gene>
    <name evidence="1" type="ORF">BT96DRAFT_994645</name>
</gene>
<proteinExistence type="predicted"/>
<evidence type="ECO:0000313" key="2">
    <source>
        <dbReference type="Proteomes" id="UP000799118"/>
    </source>
</evidence>